<name>A0A1H9VKE0_9GAMM</name>
<dbReference type="PANTHER" id="PTHR23523">
    <property type="match status" value="1"/>
</dbReference>
<organism evidence="6 7">
    <name type="scientific">Vreelandella subterranea</name>
    <dbReference type="NCBI Taxonomy" id="416874"/>
    <lineage>
        <taxon>Bacteria</taxon>
        <taxon>Pseudomonadati</taxon>
        <taxon>Pseudomonadota</taxon>
        <taxon>Gammaproteobacteria</taxon>
        <taxon>Oceanospirillales</taxon>
        <taxon>Halomonadaceae</taxon>
        <taxon>Vreelandella</taxon>
    </lineage>
</organism>
<feature type="transmembrane region" description="Helical" evidence="4">
    <location>
        <begin position="240"/>
        <end position="260"/>
    </location>
</feature>
<feature type="transmembrane region" description="Helical" evidence="4">
    <location>
        <begin position="159"/>
        <end position="180"/>
    </location>
</feature>
<feature type="domain" description="Major facilitator superfamily (MFS) profile" evidence="5">
    <location>
        <begin position="1"/>
        <end position="386"/>
    </location>
</feature>
<sequence>MRARHTVFIALMVLVGLNLRPAMSSVAPLLNRLQEVAGLSAAAAGVLTTLPVLFLGLSAPLAPLLAQRIGSERALSAALVLLMTGLIIRGLPLPGVLFLGSALSGAAIGLAGTLLPALVKRQLPQSADLLTGLYTMALCLGGALGAGLSVPLTHYLGSWQASLMSWALLALAALALWVIYMPRTSTTSSPASLPQAGALKLLGQPLTWYVMLFMGIQSSMAYIVFGWLPTLLVYRGYDEASAGWTMAISILCQLASALSAPWLARLGRDQRPALLCVLLCTACGLSMLLIAPLSWQWPGAVLLGLGQGGSFSLALSLLVLRTANARLSGQLSGLVQGGGYTIAALGPFGVGLLLQHGASGAQIAWLLIALLAVCSGFAMLAGRQRCLDDSSGQLVVHNSGLADRLHKETP</sequence>
<evidence type="ECO:0000256" key="3">
    <source>
        <dbReference type="ARBA" id="ARBA00023136"/>
    </source>
</evidence>
<dbReference type="InterPro" id="IPR011701">
    <property type="entry name" value="MFS"/>
</dbReference>
<evidence type="ECO:0000256" key="4">
    <source>
        <dbReference type="SAM" id="Phobius"/>
    </source>
</evidence>
<evidence type="ECO:0000313" key="7">
    <source>
        <dbReference type="Proteomes" id="UP000198505"/>
    </source>
</evidence>
<evidence type="ECO:0000256" key="1">
    <source>
        <dbReference type="ARBA" id="ARBA00022692"/>
    </source>
</evidence>
<dbReference type="AlphaFoldDB" id="A0A1H9VKE0"/>
<feature type="transmembrane region" description="Helical" evidence="4">
    <location>
        <begin position="74"/>
        <end position="91"/>
    </location>
</feature>
<keyword evidence="3 4" id="KW-0472">Membrane</keyword>
<accession>A0A1H9VKE0</accession>
<dbReference type="InterPro" id="IPR036259">
    <property type="entry name" value="MFS_trans_sf"/>
</dbReference>
<feature type="transmembrane region" description="Helical" evidence="4">
    <location>
        <begin position="331"/>
        <end position="354"/>
    </location>
</feature>
<feature type="transmembrane region" description="Helical" evidence="4">
    <location>
        <begin position="131"/>
        <end position="153"/>
    </location>
</feature>
<dbReference type="SUPFAM" id="SSF103473">
    <property type="entry name" value="MFS general substrate transporter"/>
    <property type="match status" value="1"/>
</dbReference>
<keyword evidence="2 4" id="KW-1133">Transmembrane helix</keyword>
<keyword evidence="7" id="KW-1185">Reference proteome</keyword>
<feature type="transmembrane region" description="Helical" evidence="4">
    <location>
        <begin position="297"/>
        <end position="319"/>
    </location>
</feature>
<evidence type="ECO:0000256" key="2">
    <source>
        <dbReference type="ARBA" id="ARBA00022989"/>
    </source>
</evidence>
<feature type="transmembrane region" description="Helical" evidence="4">
    <location>
        <begin position="40"/>
        <end position="62"/>
    </location>
</feature>
<feature type="transmembrane region" description="Helical" evidence="4">
    <location>
        <begin position="272"/>
        <end position="291"/>
    </location>
</feature>
<feature type="transmembrane region" description="Helical" evidence="4">
    <location>
        <begin position="206"/>
        <end position="228"/>
    </location>
</feature>
<proteinExistence type="predicted"/>
<dbReference type="EMBL" id="FOGS01000009">
    <property type="protein sequence ID" value="SES21673.1"/>
    <property type="molecule type" value="Genomic_DNA"/>
</dbReference>
<evidence type="ECO:0000259" key="5">
    <source>
        <dbReference type="PROSITE" id="PS50850"/>
    </source>
</evidence>
<reference evidence="7" key="1">
    <citation type="submission" date="2016-10" db="EMBL/GenBank/DDBJ databases">
        <authorList>
            <person name="Varghese N."/>
            <person name="Submissions S."/>
        </authorList>
    </citation>
    <scope>NUCLEOTIDE SEQUENCE [LARGE SCALE GENOMIC DNA]</scope>
    <source>
        <strain evidence="7">CGMCC 1.6495</strain>
    </source>
</reference>
<evidence type="ECO:0000313" key="6">
    <source>
        <dbReference type="EMBL" id="SES21673.1"/>
    </source>
</evidence>
<dbReference type="GO" id="GO:0022857">
    <property type="term" value="F:transmembrane transporter activity"/>
    <property type="evidence" value="ECO:0007669"/>
    <property type="project" value="InterPro"/>
</dbReference>
<dbReference type="RefSeq" id="WP_092828910.1">
    <property type="nucleotide sequence ID" value="NZ_FOGS01000009.1"/>
</dbReference>
<dbReference type="PANTHER" id="PTHR23523:SF2">
    <property type="entry name" value="2-NITROIMIDAZOLE TRANSPORTER"/>
    <property type="match status" value="1"/>
</dbReference>
<dbReference type="Gene3D" id="1.20.1250.20">
    <property type="entry name" value="MFS general substrate transporter like domains"/>
    <property type="match status" value="2"/>
</dbReference>
<protein>
    <submittedName>
        <fullName evidence="6">MFS transporter, CP family, cyanate transporter</fullName>
    </submittedName>
</protein>
<keyword evidence="1 4" id="KW-0812">Transmembrane</keyword>
<dbReference type="Proteomes" id="UP000198505">
    <property type="component" value="Unassembled WGS sequence"/>
</dbReference>
<dbReference type="Pfam" id="PF07690">
    <property type="entry name" value="MFS_1"/>
    <property type="match status" value="1"/>
</dbReference>
<dbReference type="InterPro" id="IPR020846">
    <property type="entry name" value="MFS_dom"/>
</dbReference>
<dbReference type="InterPro" id="IPR052524">
    <property type="entry name" value="MFS_Cyanate_Porter"/>
</dbReference>
<gene>
    <name evidence="6" type="ORF">SAMN04487958_109157</name>
</gene>
<dbReference type="PROSITE" id="PS50850">
    <property type="entry name" value="MFS"/>
    <property type="match status" value="1"/>
</dbReference>
<feature type="transmembrane region" description="Helical" evidence="4">
    <location>
        <begin position="97"/>
        <end position="119"/>
    </location>
</feature>
<dbReference type="STRING" id="416874.SAMN04487958_109157"/>
<feature type="transmembrane region" description="Helical" evidence="4">
    <location>
        <begin position="360"/>
        <end position="381"/>
    </location>
</feature>